<protein>
    <submittedName>
        <fullName evidence="5">AraC family transcriptional regulator</fullName>
    </submittedName>
</protein>
<dbReference type="PANTHER" id="PTHR43280">
    <property type="entry name" value="ARAC-FAMILY TRANSCRIPTIONAL REGULATOR"/>
    <property type="match status" value="1"/>
</dbReference>
<gene>
    <name evidence="5" type="ORF">H9L23_07895</name>
</gene>
<evidence type="ECO:0000313" key="6">
    <source>
        <dbReference type="Proteomes" id="UP000515806"/>
    </source>
</evidence>
<organism evidence="5 6">
    <name type="scientific">Pedobacter roseus</name>
    <dbReference type="NCBI Taxonomy" id="336820"/>
    <lineage>
        <taxon>Bacteria</taxon>
        <taxon>Pseudomonadati</taxon>
        <taxon>Bacteroidota</taxon>
        <taxon>Sphingobacteriia</taxon>
        <taxon>Sphingobacteriales</taxon>
        <taxon>Sphingobacteriaceae</taxon>
        <taxon>Pedobacter</taxon>
    </lineage>
</organism>
<accession>A0A7G9QKW6</accession>
<dbReference type="InterPro" id="IPR020449">
    <property type="entry name" value="Tscrpt_reg_AraC-type_HTH"/>
</dbReference>
<evidence type="ECO:0000256" key="2">
    <source>
        <dbReference type="ARBA" id="ARBA00023125"/>
    </source>
</evidence>
<dbReference type="GO" id="GO:0003700">
    <property type="term" value="F:DNA-binding transcription factor activity"/>
    <property type="evidence" value="ECO:0007669"/>
    <property type="project" value="InterPro"/>
</dbReference>
<keyword evidence="6" id="KW-1185">Reference proteome</keyword>
<evidence type="ECO:0000259" key="4">
    <source>
        <dbReference type="PROSITE" id="PS01124"/>
    </source>
</evidence>
<name>A0A7G9QKW6_9SPHI</name>
<dbReference type="InterPro" id="IPR009057">
    <property type="entry name" value="Homeodomain-like_sf"/>
</dbReference>
<dbReference type="RefSeq" id="WP_187594445.1">
    <property type="nucleotide sequence ID" value="NZ_CP060723.1"/>
</dbReference>
<sequence length="290" mass="32733">MSKKKAPIPIYTLNTLKHTDIYLRPLHDYINSRPPLETAHSDSYYIFIFQQSGESHIMVDFEAVSLIGPCGYFIIPGQVHHFIASRNTTGWILAAEPLLIDQNYRDLAEKEYGNQKPMGLEGSINYTFGNCLKSLSDLLANRMDGHLQVSLLSHMVSVCAGLFISTLPKGNDQPHPSRSLYLNQQFRVLLKSHFNIEKKPSGYAGLLNVSPSYLNECVKSVSGRPVSYWINQQIVLEAKRLLAYSKLDVKEIAYKLGYLDDTYFIRLFKRSSGVSPAAFRKATLFSPAFT</sequence>
<proteinExistence type="predicted"/>
<dbReference type="GO" id="GO:0043565">
    <property type="term" value="F:sequence-specific DNA binding"/>
    <property type="evidence" value="ECO:0007669"/>
    <property type="project" value="InterPro"/>
</dbReference>
<dbReference type="Gene3D" id="1.10.10.60">
    <property type="entry name" value="Homeodomain-like"/>
    <property type="match status" value="1"/>
</dbReference>
<keyword evidence="3" id="KW-0804">Transcription</keyword>
<evidence type="ECO:0000256" key="3">
    <source>
        <dbReference type="ARBA" id="ARBA00023163"/>
    </source>
</evidence>
<evidence type="ECO:0000256" key="1">
    <source>
        <dbReference type="ARBA" id="ARBA00023015"/>
    </source>
</evidence>
<reference evidence="5 6" key="1">
    <citation type="submission" date="2020-08" db="EMBL/GenBank/DDBJ databases">
        <title>Genome sequence of Pedobacter roseus KACC 11594T.</title>
        <authorList>
            <person name="Hyun D.-W."/>
            <person name="Bae J.-W."/>
        </authorList>
    </citation>
    <scope>NUCLEOTIDE SEQUENCE [LARGE SCALE GENOMIC DNA]</scope>
    <source>
        <strain evidence="5 6">KACC 11594</strain>
    </source>
</reference>
<feature type="domain" description="HTH araC/xylS-type" evidence="4">
    <location>
        <begin position="184"/>
        <end position="282"/>
    </location>
</feature>
<dbReference type="PANTHER" id="PTHR43280:SF32">
    <property type="entry name" value="TRANSCRIPTIONAL REGULATORY PROTEIN"/>
    <property type="match status" value="1"/>
</dbReference>
<dbReference type="Pfam" id="PF12833">
    <property type="entry name" value="HTH_18"/>
    <property type="match status" value="1"/>
</dbReference>
<dbReference type="PROSITE" id="PS01124">
    <property type="entry name" value="HTH_ARAC_FAMILY_2"/>
    <property type="match status" value="1"/>
</dbReference>
<dbReference type="SUPFAM" id="SSF46689">
    <property type="entry name" value="Homeodomain-like"/>
    <property type="match status" value="1"/>
</dbReference>
<dbReference type="PRINTS" id="PR00032">
    <property type="entry name" value="HTHARAC"/>
</dbReference>
<keyword evidence="1" id="KW-0805">Transcription regulation</keyword>
<keyword evidence="2" id="KW-0238">DNA-binding</keyword>
<dbReference type="EMBL" id="CP060723">
    <property type="protein sequence ID" value="QNN43991.1"/>
    <property type="molecule type" value="Genomic_DNA"/>
</dbReference>
<evidence type="ECO:0000313" key="5">
    <source>
        <dbReference type="EMBL" id="QNN43991.1"/>
    </source>
</evidence>
<dbReference type="AlphaFoldDB" id="A0A7G9QKW6"/>
<dbReference type="Proteomes" id="UP000515806">
    <property type="component" value="Chromosome"/>
</dbReference>
<dbReference type="SMART" id="SM00342">
    <property type="entry name" value="HTH_ARAC"/>
    <property type="match status" value="1"/>
</dbReference>
<dbReference type="KEGG" id="proe:H9L23_07895"/>
<dbReference type="InterPro" id="IPR018060">
    <property type="entry name" value="HTH_AraC"/>
</dbReference>